<dbReference type="PANTHER" id="PTHR43793:SF2">
    <property type="entry name" value="BIFUNCTIONAL PROTEIN HLDE"/>
    <property type="match status" value="1"/>
</dbReference>
<keyword evidence="2 9" id="KW-0808">Transferase</keyword>
<dbReference type="SUPFAM" id="SSF52374">
    <property type="entry name" value="Nucleotidylyl transferase"/>
    <property type="match status" value="1"/>
</dbReference>
<dbReference type="EMBL" id="PCVY01000016">
    <property type="protein sequence ID" value="PIQ87228.1"/>
    <property type="molecule type" value="Genomic_DNA"/>
</dbReference>
<keyword evidence="3 9" id="KW-0548">Nucleotidyltransferase</keyword>
<dbReference type="PANTHER" id="PTHR43793">
    <property type="entry name" value="FAD SYNTHASE"/>
    <property type="match status" value="1"/>
</dbReference>
<feature type="domain" description="Cytidyltransferase-like" evidence="8">
    <location>
        <begin position="27"/>
        <end position="147"/>
    </location>
</feature>
<evidence type="ECO:0000256" key="4">
    <source>
        <dbReference type="ARBA" id="ARBA00022741"/>
    </source>
</evidence>
<dbReference type="EC" id="2.7.7.70" evidence="1"/>
<dbReference type="AlphaFoldDB" id="A0A2H0LS58"/>
<accession>A0A2H0LS58</accession>
<evidence type="ECO:0000259" key="8">
    <source>
        <dbReference type="Pfam" id="PF01467"/>
    </source>
</evidence>
<dbReference type="InterPro" id="IPR050385">
    <property type="entry name" value="Archaeal_FAD_synthase"/>
</dbReference>
<dbReference type="InterPro" id="IPR014729">
    <property type="entry name" value="Rossmann-like_a/b/a_fold"/>
</dbReference>
<dbReference type="GO" id="GO:0005524">
    <property type="term" value="F:ATP binding"/>
    <property type="evidence" value="ECO:0007669"/>
    <property type="project" value="UniProtKB-KW"/>
</dbReference>
<evidence type="ECO:0000256" key="5">
    <source>
        <dbReference type="ARBA" id="ARBA00022840"/>
    </source>
</evidence>
<dbReference type="InterPro" id="IPR004821">
    <property type="entry name" value="Cyt_trans-like"/>
</dbReference>
<evidence type="ECO:0000256" key="3">
    <source>
        <dbReference type="ARBA" id="ARBA00022695"/>
    </source>
</evidence>
<evidence type="ECO:0000256" key="6">
    <source>
        <dbReference type="ARBA" id="ARBA00023277"/>
    </source>
</evidence>
<name>A0A2H0LS58_9BACT</name>
<protein>
    <recommendedName>
        <fullName evidence="1">D-glycero-beta-D-manno-heptose 1-phosphate adenylyltransferase</fullName>
        <ecNumber evidence="1">2.7.7.70</ecNumber>
    </recommendedName>
</protein>
<dbReference type="InterPro" id="IPR011914">
    <property type="entry name" value="RfaE_dom_II"/>
</dbReference>
<dbReference type="GO" id="GO:0016773">
    <property type="term" value="F:phosphotransferase activity, alcohol group as acceptor"/>
    <property type="evidence" value="ECO:0007669"/>
    <property type="project" value="InterPro"/>
</dbReference>
<dbReference type="Pfam" id="PF01467">
    <property type="entry name" value="CTP_transf_like"/>
    <property type="match status" value="1"/>
</dbReference>
<dbReference type="NCBIfam" id="TIGR02199">
    <property type="entry name" value="rfaE_dom_II"/>
    <property type="match status" value="1"/>
</dbReference>
<keyword evidence="4" id="KW-0547">Nucleotide-binding</keyword>
<sequence>MNKKIKSKNAAQRAVKRLRRQKKKVVFTNGCFDVLHVGHVRYLSKAKEFGDVLIVGLNSDRSIRQLKGPGRPINRLSARAEVLAGLSSVDLIVAFNDKTPQALIRFLKPDVLVKGADYRIKEIAGAREVTASGGRVRRVPLVKGFSTSTLIRRAKLWRK</sequence>
<dbReference type="Gene3D" id="3.40.50.620">
    <property type="entry name" value="HUPs"/>
    <property type="match status" value="1"/>
</dbReference>
<reference evidence="9 10" key="1">
    <citation type="submission" date="2017-09" db="EMBL/GenBank/DDBJ databases">
        <title>Depth-based differentiation of microbial function through sediment-hosted aquifers and enrichment of novel symbionts in the deep terrestrial subsurface.</title>
        <authorList>
            <person name="Probst A.J."/>
            <person name="Ladd B."/>
            <person name="Jarett J.K."/>
            <person name="Geller-Mcgrath D.E."/>
            <person name="Sieber C.M."/>
            <person name="Emerson J.B."/>
            <person name="Anantharaman K."/>
            <person name="Thomas B.C."/>
            <person name="Malmstrom R."/>
            <person name="Stieglmeier M."/>
            <person name="Klingl A."/>
            <person name="Woyke T."/>
            <person name="Ryan C.M."/>
            <person name="Banfield J.F."/>
        </authorList>
    </citation>
    <scope>NUCLEOTIDE SEQUENCE [LARGE SCALE GENOMIC DNA]</scope>
    <source>
        <strain evidence="9">CG11_big_fil_rev_8_21_14_0_20_45_26</strain>
    </source>
</reference>
<keyword evidence="6" id="KW-0119">Carbohydrate metabolism</keyword>
<dbReference type="GO" id="GO:0005975">
    <property type="term" value="P:carbohydrate metabolic process"/>
    <property type="evidence" value="ECO:0007669"/>
    <property type="project" value="InterPro"/>
</dbReference>
<evidence type="ECO:0000313" key="9">
    <source>
        <dbReference type="EMBL" id="PIQ87228.1"/>
    </source>
</evidence>
<evidence type="ECO:0000256" key="2">
    <source>
        <dbReference type="ARBA" id="ARBA00022679"/>
    </source>
</evidence>
<gene>
    <name evidence="9" type="primary">rfaE2</name>
    <name evidence="9" type="ORF">COV74_01520</name>
</gene>
<evidence type="ECO:0000256" key="1">
    <source>
        <dbReference type="ARBA" id="ARBA00012519"/>
    </source>
</evidence>
<comment type="caution">
    <text evidence="9">The sequence shown here is derived from an EMBL/GenBank/DDBJ whole genome shotgun (WGS) entry which is preliminary data.</text>
</comment>
<keyword evidence="5" id="KW-0067">ATP-binding</keyword>
<dbReference type="NCBIfam" id="TIGR00125">
    <property type="entry name" value="cyt_tran_rel"/>
    <property type="match status" value="1"/>
</dbReference>
<evidence type="ECO:0000313" key="10">
    <source>
        <dbReference type="Proteomes" id="UP000230859"/>
    </source>
</evidence>
<organism evidence="9 10">
    <name type="scientific">Candidatus Abzuiibacterium crystallinum</name>
    <dbReference type="NCBI Taxonomy" id="1974748"/>
    <lineage>
        <taxon>Bacteria</taxon>
        <taxon>Pseudomonadati</taxon>
        <taxon>Candidatus Omnitrophota</taxon>
        <taxon>Candidatus Abzuiibacterium</taxon>
    </lineage>
</organism>
<dbReference type="Proteomes" id="UP000230859">
    <property type="component" value="Unassembled WGS sequence"/>
</dbReference>
<evidence type="ECO:0000256" key="7">
    <source>
        <dbReference type="ARBA" id="ARBA00047428"/>
    </source>
</evidence>
<dbReference type="GO" id="GO:0016779">
    <property type="term" value="F:nucleotidyltransferase activity"/>
    <property type="evidence" value="ECO:0007669"/>
    <property type="project" value="UniProtKB-KW"/>
</dbReference>
<comment type="catalytic activity">
    <reaction evidence="7">
        <text>D-glycero-beta-D-manno-heptose 1-phosphate + ATP + H(+) = ADP-D-glycero-beta-D-manno-heptose + diphosphate</text>
        <dbReference type="Rhea" id="RHEA:27465"/>
        <dbReference type="ChEBI" id="CHEBI:15378"/>
        <dbReference type="ChEBI" id="CHEBI:30616"/>
        <dbReference type="ChEBI" id="CHEBI:33019"/>
        <dbReference type="ChEBI" id="CHEBI:59967"/>
        <dbReference type="ChEBI" id="CHEBI:61593"/>
        <dbReference type="EC" id="2.7.7.70"/>
    </reaction>
</comment>
<proteinExistence type="predicted"/>